<sequence length="74" mass="8397">MRDWAPSGALVSQVEITSTTVQRGDIIQIGGQACRVRDLFRLPRGAKQLLFESGELLTMHPRTQFVAVRMSRRR</sequence>
<name>A0AAU3HXA2_9ACTN</name>
<protein>
    <submittedName>
        <fullName evidence="1">Uncharacterized protein</fullName>
    </submittedName>
</protein>
<dbReference type="EMBL" id="CP109546">
    <property type="protein sequence ID" value="WTZ09561.1"/>
    <property type="molecule type" value="Genomic_DNA"/>
</dbReference>
<accession>A0AAU3HXA2</accession>
<reference evidence="1" key="1">
    <citation type="submission" date="2022-10" db="EMBL/GenBank/DDBJ databases">
        <title>The complete genomes of actinobacterial strains from the NBC collection.</title>
        <authorList>
            <person name="Joergensen T.S."/>
            <person name="Alvarez Arevalo M."/>
            <person name="Sterndorff E.B."/>
            <person name="Faurdal D."/>
            <person name="Vuksanovic O."/>
            <person name="Mourched A.-S."/>
            <person name="Charusanti P."/>
            <person name="Shaw S."/>
            <person name="Blin K."/>
            <person name="Weber T."/>
        </authorList>
    </citation>
    <scope>NUCLEOTIDE SEQUENCE</scope>
    <source>
        <strain evidence="1">NBC_01393</strain>
    </source>
</reference>
<dbReference type="AlphaFoldDB" id="A0AAU3HXA2"/>
<gene>
    <name evidence="1" type="ORF">OG699_17105</name>
</gene>
<evidence type="ECO:0000313" key="1">
    <source>
        <dbReference type="EMBL" id="WTZ09561.1"/>
    </source>
</evidence>
<proteinExistence type="predicted"/>
<organism evidence="1">
    <name type="scientific">Streptomyces sp. NBC_01393</name>
    <dbReference type="NCBI Taxonomy" id="2903851"/>
    <lineage>
        <taxon>Bacteria</taxon>
        <taxon>Bacillati</taxon>
        <taxon>Actinomycetota</taxon>
        <taxon>Actinomycetes</taxon>
        <taxon>Kitasatosporales</taxon>
        <taxon>Streptomycetaceae</taxon>
        <taxon>Streptomyces</taxon>
    </lineage>
</organism>